<reference evidence="1 2" key="1">
    <citation type="submission" date="2018-06" db="EMBL/GenBank/DDBJ databases">
        <title>Actinomadura craniellae sp. nov. isolated from marine sponge Craniella sp.</title>
        <authorList>
            <person name="Li L."/>
            <person name="Xu Q.H."/>
            <person name="Lin H.W."/>
            <person name="Lu Y.H."/>
        </authorList>
    </citation>
    <scope>NUCLEOTIDE SEQUENCE [LARGE SCALE GENOMIC DNA]</scope>
    <source>
        <strain evidence="1 2">LHW63021</strain>
    </source>
</reference>
<dbReference type="RefSeq" id="WP_111869458.1">
    <property type="nucleotide sequence ID" value="NZ_QLYX01000009.1"/>
</dbReference>
<gene>
    <name evidence="1" type="ORF">DPM19_19860</name>
</gene>
<dbReference type="AlphaFoldDB" id="A0A365H2K3"/>
<sequence length="143" mass="15782">MAEHSTDAQLAALDRLVGTWRITGGSEGTVTYRWMEGGFFLIQEIDLGEKDGERTKGIEMIGRLRPYGAEEPSEHIVSRYYSGMGETLDYVYEMDGDTLTIWAVEKGSPAYYRGTFSADGNTLSGRWTYPGGGGYESIATRIG</sequence>
<evidence type="ECO:0000313" key="2">
    <source>
        <dbReference type="Proteomes" id="UP000251891"/>
    </source>
</evidence>
<evidence type="ECO:0008006" key="3">
    <source>
        <dbReference type="Google" id="ProtNLM"/>
    </source>
</evidence>
<comment type="caution">
    <text evidence="1">The sequence shown here is derived from an EMBL/GenBank/DDBJ whole genome shotgun (WGS) entry which is preliminary data.</text>
</comment>
<accession>A0A365H2K3</accession>
<keyword evidence="2" id="KW-1185">Reference proteome</keyword>
<protein>
    <recommendedName>
        <fullName evidence="3">DUF1579 domain-containing protein</fullName>
    </recommendedName>
</protein>
<dbReference type="Proteomes" id="UP000251891">
    <property type="component" value="Unassembled WGS sequence"/>
</dbReference>
<dbReference type="EMBL" id="QLYX01000009">
    <property type="protein sequence ID" value="RAY13334.1"/>
    <property type="molecule type" value="Genomic_DNA"/>
</dbReference>
<organism evidence="1 2">
    <name type="scientific">Actinomadura craniellae</name>
    <dbReference type="NCBI Taxonomy" id="2231787"/>
    <lineage>
        <taxon>Bacteria</taxon>
        <taxon>Bacillati</taxon>
        <taxon>Actinomycetota</taxon>
        <taxon>Actinomycetes</taxon>
        <taxon>Streptosporangiales</taxon>
        <taxon>Thermomonosporaceae</taxon>
        <taxon>Actinomadura</taxon>
    </lineage>
</organism>
<evidence type="ECO:0000313" key="1">
    <source>
        <dbReference type="EMBL" id="RAY13334.1"/>
    </source>
</evidence>
<proteinExistence type="predicted"/>
<dbReference type="OrthoDB" id="8481162at2"/>
<name>A0A365H2K3_9ACTN</name>